<protein>
    <submittedName>
        <fullName evidence="2">Alpha-D-ribose 1-methylphosphonate 5-triphosphate diphosphatase</fullName>
        <ecNumber evidence="2">3.6.1.63</ecNumber>
    </submittedName>
</protein>
<dbReference type="AlphaFoldDB" id="A0A4S4AXC0"/>
<dbReference type="Gene3D" id="3.20.20.140">
    <property type="entry name" value="Metal-dependent hydrolases"/>
    <property type="match status" value="2"/>
</dbReference>
<comment type="caution">
    <text evidence="2">The sequence shown here is derived from an EMBL/GenBank/DDBJ whole genome shotgun (WGS) entry which is preliminary data.</text>
</comment>
<dbReference type="InterPro" id="IPR032466">
    <property type="entry name" value="Metal_Hydrolase"/>
</dbReference>
<dbReference type="NCBIfam" id="NF011981">
    <property type="entry name" value="PRK15446.1-2"/>
    <property type="match status" value="1"/>
</dbReference>
<dbReference type="SUPFAM" id="SSF51338">
    <property type="entry name" value="Composite domain of metallo-dependent hydrolases"/>
    <property type="match status" value="1"/>
</dbReference>
<proteinExistence type="predicted"/>
<dbReference type="Gene3D" id="2.30.40.10">
    <property type="entry name" value="Urease, subunit C, domain 1"/>
    <property type="match status" value="1"/>
</dbReference>
<dbReference type="NCBIfam" id="NF011987">
    <property type="entry name" value="PRK15446.2-3"/>
    <property type="match status" value="1"/>
</dbReference>
<dbReference type="InterPro" id="IPR011059">
    <property type="entry name" value="Metal-dep_hydrolase_composite"/>
</dbReference>
<name>A0A4S4AXC0_9RHOO</name>
<dbReference type="NCBIfam" id="TIGR02318">
    <property type="entry name" value="phosphono_phnM"/>
    <property type="match status" value="1"/>
</dbReference>
<evidence type="ECO:0000313" key="3">
    <source>
        <dbReference type="Proteomes" id="UP000308430"/>
    </source>
</evidence>
<sequence length="381" mass="40892">MNGNEIILDNAFLVLAEEVVHGHVVLRGGRIAALGRGRSRSPAALDLDGDHLLPGLIDAHTDNAEHHLVPRPGVRWPTLPGVLAHDAAVATAGITTVLDAIACGSDHGKEWRKDIVRDTVEGISQAQAAGHLRADHLLHLRCEVVADDMEESFAAHVDNPLVRLVSVMDHTPGARQFVDLDKFRIYYKGKHGLSDAQVDAMIEQRQRRQGALAPRQRALVAEACRRRGITLATHDDATVAHVDEARACGAAICEFPTTLEAARAANTHGLATILGAPNVVRGASHSGNVSARELAREGLLDMLTSDYIPASLMQAAWMLAEHVGFALPHAVALVSANPARALGLHDRGEIAVGRRADLARVRPTAHGPLVRQVWRLGERVA</sequence>
<dbReference type="InterPro" id="IPR051781">
    <property type="entry name" value="Metallo-dep_Hydrolase"/>
</dbReference>
<dbReference type="NCBIfam" id="NF011984">
    <property type="entry name" value="PRK15446.1-5"/>
    <property type="match status" value="1"/>
</dbReference>
<dbReference type="InterPro" id="IPR012696">
    <property type="entry name" value="PhnM"/>
</dbReference>
<dbReference type="PANTHER" id="PTHR43135">
    <property type="entry name" value="ALPHA-D-RIBOSE 1-METHYLPHOSPHONATE 5-TRIPHOSPHATE DIPHOSPHATASE"/>
    <property type="match status" value="1"/>
</dbReference>
<dbReference type="OrthoDB" id="9785413at2"/>
<reference evidence="2 3" key="1">
    <citation type="submission" date="2019-04" db="EMBL/GenBank/DDBJ databases">
        <title>Azoarcus nasutitermitis sp. nov. isolated from termite nest.</title>
        <authorList>
            <person name="Lin S.-Y."/>
            <person name="Hameed A."/>
            <person name="Hsu Y.-H."/>
            <person name="Young C.-C."/>
        </authorList>
    </citation>
    <scope>NUCLEOTIDE SEQUENCE [LARGE SCALE GENOMIC DNA]</scope>
    <source>
        <strain evidence="2 3">CC-YHH838</strain>
    </source>
</reference>
<dbReference type="Pfam" id="PF01979">
    <property type="entry name" value="Amidohydro_1"/>
    <property type="match status" value="1"/>
</dbReference>
<dbReference type="SUPFAM" id="SSF51556">
    <property type="entry name" value="Metallo-dependent hydrolases"/>
    <property type="match status" value="1"/>
</dbReference>
<keyword evidence="2" id="KW-0378">Hydrolase</keyword>
<evidence type="ECO:0000313" key="2">
    <source>
        <dbReference type="EMBL" id="THF63945.1"/>
    </source>
</evidence>
<dbReference type="CDD" id="cd01306">
    <property type="entry name" value="PhnM"/>
    <property type="match status" value="1"/>
</dbReference>
<dbReference type="Proteomes" id="UP000308430">
    <property type="component" value="Unassembled WGS sequence"/>
</dbReference>
<dbReference type="PANTHER" id="PTHR43135:SF3">
    <property type="entry name" value="ALPHA-D-RIBOSE 1-METHYLPHOSPHONATE 5-TRIPHOSPHATE DIPHOSPHATASE"/>
    <property type="match status" value="1"/>
</dbReference>
<dbReference type="GO" id="GO:0019700">
    <property type="term" value="P:organic phosphonate catabolic process"/>
    <property type="evidence" value="ECO:0007669"/>
    <property type="project" value="InterPro"/>
</dbReference>
<dbReference type="EMBL" id="SSOC01000005">
    <property type="protein sequence ID" value="THF63945.1"/>
    <property type="molecule type" value="Genomic_DNA"/>
</dbReference>
<dbReference type="RefSeq" id="WP_136349103.1">
    <property type="nucleotide sequence ID" value="NZ_SSOC01000005.1"/>
</dbReference>
<gene>
    <name evidence="2" type="ORF">E6C76_15335</name>
</gene>
<dbReference type="InterPro" id="IPR006680">
    <property type="entry name" value="Amidohydro-rel"/>
</dbReference>
<accession>A0A4S4AXC0</accession>
<dbReference type="PIRSF" id="PIRSF038971">
    <property type="entry name" value="PhnM"/>
    <property type="match status" value="1"/>
</dbReference>
<keyword evidence="3" id="KW-1185">Reference proteome</keyword>
<feature type="domain" description="Amidohydrolase-related" evidence="1">
    <location>
        <begin position="229"/>
        <end position="361"/>
    </location>
</feature>
<dbReference type="GO" id="GO:0016810">
    <property type="term" value="F:hydrolase activity, acting on carbon-nitrogen (but not peptide) bonds"/>
    <property type="evidence" value="ECO:0007669"/>
    <property type="project" value="InterPro"/>
</dbReference>
<dbReference type="EC" id="3.6.1.63" evidence="2"/>
<dbReference type="NCBIfam" id="NF011990">
    <property type="entry name" value="PRK15446.2-6"/>
    <property type="match status" value="1"/>
</dbReference>
<evidence type="ECO:0000259" key="1">
    <source>
        <dbReference type="Pfam" id="PF01979"/>
    </source>
</evidence>
<organism evidence="2 3">
    <name type="scientific">Pseudothauera nasutitermitis</name>
    <dbReference type="NCBI Taxonomy" id="2565930"/>
    <lineage>
        <taxon>Bacteria</taxon>
        <taxon>Pseudomonadati</taxon>
        <taxon>Pseudomonadota</taxon>
        <taxon>Betaproteobacteria</taxon>
        <taxon>Rhodocyclales</taxon>
        <taxon>Zoogloeaceae</taxon>
        <taxon>Pseudothauera</taxon>
    </lineage>
</organism>